<name>A0A8S5LRA5_9CAUD</name>
<protein>
    <submittedName>
        <fullName evidence="1">Uncharacterized protein</fullName>
    </submittedName>
</protein>
<proteinExistence type="predicted"/>
<accession>A0A8S5LRA5</accession>
<sequence length="62" mass="7138">MESINEKLPENQFKLILRESILGATDPIRTNDLLITSVKFCLLFYRNNAISTNLLRHLCATM</sequence>
<evidence type="ECO:0000313" key="1">
    <source>
        <dbReference type="EMBL" id="DAD72556.1"/>
    </source>
</evidence>
<dbReference type="EMBL" id="BK015900">
    <property type="protein sequence ID" value="DAD72556.1"/>
    <property type="molecule type" value="Genomic_DNA"/>
</dbReference>
<reference evidence="1" key="1">
    <citation type="journal article" date="2021" name="Proc. Natl. Acad. Sci. U.S.A.">
        <title>A Catalog of Tens of Thousands of Viruses from Human Metagenomes Reveals Hidden Associations with Chronic Diseases.</title>
        <authorList>
            <person name="Tisza M.J."/>
            <person name="Buck C.B."/>
        </authorList>
    </citation>
    <scope>NUCLEOTIDE SEQUENCE</scope>
    <source>
        <strain evidence="1">CtSGr1</strain>
    </source>
</reference>
<organism evidence="1">
    <name type="scientific">Myoviridae sp. ctSGr1</name>
    <dbReference type="NCBI Taxonomy" id="2827609"/>
    <lineage>
        <taxon>Viruses</taxon>
        <taxon>Duplodnaviria</taxon>
        <taxon>Heunggongvirae</taxon>
        <taxon>Uroviricota</taxon>
        <taxon>Caudoviricetes</taxon>
    </lineage>
</organism>